<dbReference type="PANTHER" id="PTHR43433">
    <property type="entry name" value="HYDROLASE, ALPHA/BETA FOLD FAMILY PROTEIN"/>
    <property type="match status" value="1"/>
</dbReference>
<dbReference type="InterPro" id="IPR029058">
    <property type="entry name" value="AB_hydrolase_fold"/>
</dbReference>
<dbReference type="InterPro" id="IPR000073">
    <property type="entry name" value="AB_hydrolase_1"/>
</dbReference>
<dbReference type="AlphaFoldDB" id="A0AAD4PSP7"/>
<dbReference type="GO" id="GO:0016787">
    <property type="term" value="F:hydrolase activity"/>
    <property type="evidence" value="ECO:0007669"/>
    <property type="project" value="UniProtKB-KW"/>
</dbReference>
<evidence type="ECO:0000313" key="3">
    <source>
        <dbReference type="Proteomes" id="UP001201262"/>
    </source>
</evidence>
<keyword evidence="2" id="KW-0378">Hydrolase</keyword>
<reference evidence="2" key="1">
    <citation type="submission" date="2021-12" db="EMBL/GenBank/DDBJ databases">
        <title>Convergent genome expansion in fungi linked to evolution of root-endophyte symbiosis.</title>
        <authorList>
            <consortium name="DOE Joint Genome Institute"/>
            <person name="Ke Y.-H."/>
            <person name="Bonito G."/>
            <person name="Liao H.-L."/>
            <person name="Looney B."/>
            <person name="Rojas-Flechas A."/>
            <person name="Nash J."/>
            <person name="Hameed K."/>
            <person name="Schadt C."/>
            <person name="Martin F."/>
            <person name="Crous P.W."/>
            <person name="Miettinen O."/>
            <person name="Magnuson J.K."/>
            <person name="Labbe J."/>
            <person name="Jacobson D."/>
            <person name="Doktycz M.J."/>
            <person name="Veneault-Fourrey C."/>
            <person name="Kuo A."/>
            <person name="Mondo S."/>
            <person name="Calhoun S."/>
            <person name="Riley R."/>
            <person name="Ohm R."/>
            <person name="LaButti K."/>
            <person name="Andreopoulos B."/>
            <person name="Pangilinan J."/>
            <person name="Nolan M."/>
            <person name="Tritt A."/>
            <person name="Clum A."/>
            <person name="Lipzen A."/>
            <person name="Daum C."/>
            <person name="Barry K."/>
            <person name="Grigoriev I.V."/>
            <person name="Vilgalys R."/>
        </authorList>
    </citation>
    <scope>NUCLEOTIDE SEQUENCE</scope>
    <source>
        <strain evidence="2">PMI_201</strain>
    </source>
</reference>
<comment type="caution">
    <text evidence="2">The sequence shown here is derived from an EMBL/GenBank/DDBJ whole genome shotgun (WGS) entry which is preliminary data.</text>
</comment>
<dbReference type="InterPro" id="IPR050471">
    <property type="entry name" value="AB_hydrolase"/>
</dbReference>
<feature type="domain" description="AB hydrolase-1" evidence="1">
    <location>
        <begin position="27"/>
        <end position="128"/>
    </location>
</feature>
<evidence type="ECO:0000313" key="2">
    <source>
        <dbReference type="EMBL" id="KAH8689428.1"/>
    </source>
</evidence>
<accession>A0AAD4PSP7</accession>
<gene>
    <name evidence="2" type="ORF">BGW36DRAFT_390856</name>
</gene>
<protein>
    <submittedName>
        <fullName evidence="2">Zearalenone hydrolase</fullName>
    </submittedName>
</protein>
<name>A0AAD4PSP7_9EURO</name>
<dbReference type="Proteomes" id="UP001201262">
    <property type="component" value="Unassembled WGS sequence"/>
</dbReference>
<dbReference type="SUPFAM" id="SSF53474">
    <property type="entry name" value="alpha/beta-Hydrolases"/>
    <property type="match status" value="1"/>
</dbReference>
<dbReference type="EMBL" id="JAJTJA010000015">
    <property type="protein sequence ID" value="KAH8689428.1"/>
    <property type="molecule type" value="Genomic_DNA"/>
</dbReference>
<proteinExistence type="predicted"/>
<dbReference type="Gene3D" id="3.40.50.1820">
    <property type="entry name" value="alpha/beta hydrolase"/>
    <property type="match status" value="1"/>
</dbReference>
<sequence>MRTRSTISTPDGITWHYEQEGTGPDIILIPDGLGECQMFDKPASLIAAKGFRVTTFDIPGMSRSADAPPESYQEVTAQKLAKQVILLLDELHIGMATFWGCSSGASAVLAIIVDYPTRVRNACVHEAPTSRADSLIALGKAGDETIVDVLTVSMRDRMSGNVEAWDALGAEAHARLRRNYVRWARGYPVTLPTSTPVGNLEDLKKRPLAWTVGASTLTHVFINNIVTATKIGASVGTLPGLHFPYVSHPEVFAQYMVDTTRKYL</sequence>
<dbReference type="PANTHER" id="PTHR43433:SF5">
    <property type="entry name" value="AB HYDROLASE-1 DOMAIN-CONTAINING PROTEIN"/>
    <property type="match status" value="1"/>
</dbReference>
<dbReference type="GeneID" id="70247818"/>
<organism evidence="2 3">
    <name type="scientific">Talaromyces proteolyticus</name>
    <dbReference type="NCBI Taxonomy" id="1131652"/>
    <lineage>
        <taxon>Eukaryota</taxon>
        <taxon>Fungi</taxon>
        <taxon>Dikarya</taxon>
        <taxon>Ascomycota</taxon>
        <taxon>Pezizomycotina</taxon>
        <taxon>Eurotiomycetes</taxon>
        <taxon>Eurotiomycetidae</taxon>
        <taxon>Eurotiales</taxon>
        <taxon>Trichocomaceae</taxon>
        <taxon>Talaromyces</taxon>
        <taxon>Talaromyces sect. Bacilispori</taxon>
    </lineage>
</organism>
<dbReference type="Pfam" id="PF00561">
    <property type="entry name" value="Abhydrolase_1"/>
    <property type="match status" value="1"/>
</dbReference>
<dbReference type="RefSeq" id="XP_046065782.1">
    <property type="nucleotide sequence ID" value="XM_046217531.1"/>
</dbReference>
<keyword evidence="3" id="KW-1185">Reference proteome</keyword>
<evidence type="ECO:0000259" key="1">
    <source>
        <dbReference type="Pfam" id="PF00561"/>
    </source>
</evidence>